<dbReference type="OrthoDB" id="414463at2759"/>
<comment type="caution">
    <text evidence="1">The sequence shown here is derived from an EMBL/GenBank/DDBJ whole genome shotgun (WGS) entry which is preliminary data.</text>
</comment>
<reference evidence="1" key="2">
    <citation type="journal article" date="2020" name="Nat. Commun.">
        <title>Large-scale genome sequencing of mycorrhizal fungi provides insights into the early evolution of symbiotic traits.</title>
        <authorList>
            <person name="Miyauchi S."/>
            <person name="Kiss E."/>
            <person name="Kuo A."/>
            <person name="Drula E."/>
            <person name="Kohler A."/>
            <person name="Sanchez-Garcia M."/>
            <person name="Morin E."/>
            <person name="Andreopoulos B."/>
            <person name="Barry K.W."/>
            <person name="Bonito G."/>
            <person name="Buee M."/>
            <person name="Carver A."/>
            <person name="Chen C."/>
            <person name="Cichocki N."/>
            <person name="Clum A."/>
            <person name="Culley D."/>
            <person name="Crous P.W."/>
            <person name="Fauchery L."/>
            <person name="Girlanda M."/>
            <person name="Hayes R.D."/>
            <person name="Keri Z."/>
            <person name="LaButti K."/>
            <person name="Lipzen A."/>
            <person name="Lombard V."/>
            <person name="Magnuson J."/>
            <person name="Maillard F."/>
            <person name="Murat C."/>
            <person name="Nolan M."/>
            <person name="Ohm R.A."/>
            <person name="Pangilinan J."/>
            <person name="Pereira M.F."/>
            <person name="Perotto S."/>
            <person name="Peter M."/>
            <person name="Pfister S."/>
            <person name="Riley R."/>
            <person name="Sitrit Y."/>
            <person name="Stielow J.B."/>
            <person name="Szollosi G."/>
            <person name="Zifcakova L."/>
            <person name="Stursova M."/>
            <person name="Spatafora J.W."/>
            <person name="Tedersoo L."/>
            <person name="Vaario L.M."/>
            <person name="Yamada A."/>
            <person name="Yan M."/>
            <person name="Wang P."/>
            <person name="Xu J."/>
            <person name="Bruns T."/>
            <person name="Baldrian P."/>
            <person name="Vilgalys R."/>
            <person name="Dunand C."/>
            <person name="Henrissat B."/>
            <person name="Grigoriev I.V."/>
            <person name="Hibbett D."/>
            <person name="Nagy L.G."/>
            <person name="Martin F.M."/>
        </authorList>
    </citation>
    <scope>NUCLEOTIDE SEQUENCE</scope>
    <source>
        <strain evidence="1">Prilba</strain>
    </source>
</reference>
<proteinExistence type="predicted"/>
<name>A0A9P5JZ66_9AGAM</name>
<dbReference type="Pfam" id="PF03641">
    <property type="entry name" value="Lysine_decarbox"/>
    <property type="match status" value="1"/>
</dbReference>
<dbReference type="GO" id="GO:0016799">
    <property type="term" value="F:hydrolase activity, hydrolyzing N-glycosyl compounds"/>
    <property type="evidence" value="ECO:0007669"/>
    <property type="project" value="TreeGrafter"/>
</dbReference>
<dbReference type="PANTHER" id="PTHR31223">
    <property type="entry name" value="LOG FAMILY PROTEIN YJL055W"/>
    <property type="match status" value="1"/>
</dbReference>
<dbReference type="InterPro" id="IPR031100">
    <property type="entry name" value="LOG_fam"/>
</dbReference>
<dbReference type="Gene3D" id="3.40.50.450">
    <property type="match status" value="1"/>
</dbReference>
<evidence type="ECO:0000313" key="2">
    <source>
        <dbReference type="Proteomes" id="UP000759537"/>
    </source>
</evidence>
<dbReference type="GO" id="GO:0005829">
    <property type="term" value="C:cytosol"/>
    <property type="evidence" value="ECO:0007669"/>
    <property type="project" value="TreeGrafter"/>
</dbReference>
<protein>
    <recommendedName>
        <fullName evidence="3">Cytokinin riboside 5'-monophosphate phosphoribohydrolase</fullName>
    </recommendedName>
</protein>
<dbReference type="PANTHER" id="PTHR31223:SF70">
    <property type="entry name" value="LOG FAMILY PROTEIN YJL055W"/>
    <property type="match status" value="1"/>
</dbReference>
<dbReference type="AlphaFoldDB" id="A0A9P5JZ66"/>
<dbReference type="NCBIfam" id="TIGR00730">
    <property type="entry name" value="Rossman fold protein, TIGR00730 family"/>
    <property type="match status" value="1"/>
</dbReference>
<evidence type="ECO:0008006" key="3">
    <source>
        <dbReference type="Google" id="ProtNLM"/>
    </source>
</evidence>
<gene>
    <name evidence="1" type="ORF">DFH94DRAFT_696465</name>
</gene>
<keyword evidence="2" id="KW-1185">Reference proteome</keyword>
<accession>A0A9P5JZ66</accession>
<dbReference type="EMBL" id="WHVB01000022">
    <property type="protein sequence ID" value="KAF8471616.1"/>
    <property type="molecule type" value="Genomic_DNA"/>
</dbReference>
<sequence>MSYSPYTSSSDSSSDIELPPAVAVYCGANLGTEPAFHHVATSLGEAIATQERSLVYGGGSQGIMGIISSTVLHHGGSVTAVIPTAMIRGGGEGEPHNSKGHIELKDHEKVVYVVVKSMHERKVEMARRAGGFIALPGGFGTFEELMEVAAWTQLGIHNKPVVLVNVLGFFDPLRMMIRNAVTLGFIKPQNEKLVAFVDCPPDADPTTFDWGAAALSALDDWCSPGPGMFSWSPTSPNGNGIATY</sequence>
<dbReference type="InterPro" id="IPR005269">
    <property type="entry name" value="LOG"/>
</dbReference>
<reference evidence="1" key="1">
    <citation type="submission" date="2019-10" db="EMBL/GenBank/DDBJ databases">
        <authorList>
            <consortium name="DOE Joint Genome Institute"/>
            <person name="Kuo A."/>
            <person name="Miyauchi S."/>
            <person name="Kiss E."/>
            <person name="Drula E."/>
            <person name="Kohler A."/>
            <person name="Sanchez-Garcia M."/>
            <person name="Andreopoulos B."/>
            <person name="Barry K.W."/>
            <person name="Bonito G."/>
            <person name="Buee M."/>
            <person name="Carver A."/>
            <person name="Chen C."/>
            <person name="Cichocki N."/>
            <person name="Clum A."/>
            <person name="Culley D."/>
            <person name="Crous P.W."/>
            <person name="Fauchery L."/>
            <person name="Girlanda M."/>
            <person name="Hayes R."/>
            <person name="Keri Z."/>
            <person name="LaButti K."/>
            <person name="Lipzen A."/>
            <person name="Lombard V."/>
            <person name="Magnuson J."/>
            <person name="Maillard F."/>
            <person name="Morin E."/>
            <person name="Murat C."/>
            <person name="Nolan M."/>
            <person name="Ohm R."/>
            <person name="Pangilinan J."/>
            <person name="Pereira M."/>
            <person name="Perotto S."/>
            <person name="Peter M."/>
            <person name="Riley R."/>
            <person name="Sitrit Y."/>
            <person name="Stielow B."/>
            <person name="Szollosi G."/>
            <person name="Zifcakova L."/>
            <person name="Stursova M."/>
            <person name="Spatafora J.W."/>
            <person name="Tedersoo L."/>
            <person name="Vaario L.-M."/>
            <person name="Yamada A."/>
            <person name="Yan M."/>
            <person name="Wang P."/>
            <person name="Xu J."/>
            <person name="Bruns T."/>
            <person name="Baldrian P."/>
            <person name="Vilgalys R."/>
            <person name="Henrissat B."/>
            <person name="Grigoriev I.V."/>
            <person name="Hibbett D."/>
            <person name="Nagy L.G."/>
            <person name="Martin F.M."/>
        </authorList>
    </citation>
    <scope>NUCLEOTIDE SEQUENCE</scope>
    <source>
        <strain evidence="1">Prilba</strain>
    </source>
</reference>
<organism evidence="1 2">
    <name type="scientific">Russula ochroleuca</name>
    <dbReference type="NCBI Taxonomy" id="152965"/>
    <lineage>
        <taxon>Eukaryota</taxon>
        <taxon>Fungi</taxon>
        <taxon>Dikarya</taxon>
        <taxon>Basidiomycota</taxon>
        <taxon>Agaricomycotina</taxon>
        <taxon>Agaricomycetes</taxon>
        <taxon>Russulales</taxon>
        <taxon>Russulaceae</taxon>
        <taxon>Russula</taxon>
    </lineage>
</organism>
<dbReference type="SUPFAM" id="SSF102405">
    <property type="entry name" value="MCP/YpsA-like"/>
    <property type="match status" value="1"/>
</dbReference>
<dbReference type="Proteomes" id="UP000759537">
    <property type="component" value="Unassembled WGS sequence"/>
</dbReference>
<dbReference type="GO" id="GO:0009691">
    <property type="term" value="P:cytokinin biosynthetic process"/>
    <property type="evidence" value="ECO:0007669"/>
    <property type="project" value="InterPro"/>
</dbReference>
<evidence type="ECO:0000313" key="1">
    <source>
        <dbReference type="EMBL" id="KAF8471616.1"/>
    </source>
</evidence>